<comment type="subunit">
    <text evidence="9">Forms a cyclic heterotetrameric complex composed of two molecules of XerC and two molecules of XerD.</text>
</comment>
<keyword evidence="5 9" id="KW-0229">DNA integration</keyword>
<reference evidence="12 13" key="1">
    <citation type="submission" date="2016-11" db="EMBL/GenBank/DDBJ databases">
        <authorList>
            <person name="Jaros S."/>
            <person name="Januszkiewicz K."/>
            <person name="Wedrychowicz H."/>
        </authorList>
    </citation>
    <scope>NUCLEOTIDE SEQUENCE [LARGE SCALE GENOMIC DNA]</scope>
    <source>
        <strain evidence="12 13">DSM 9705</strain>
    </source>
</reference>
<organism evidence="12 13">
    <name type="scientific">Desulfofustis glycolicus DSM 9705</name>
    <dbReference type="NCBI Taxonomy" id="1121409"/>
    <lineage>
        <taxon>Bacteria</taxon>
        <taxon>Pseudomonadati</taxon>
        <taxon>Thermodesulfobacteriota</taxon>
        <taxon>Desulfobulbia</taxon>
        <taxon>Desulfobulbales</taxon>
        <taxon>Desulfocapsaceae</taxon>
        <taxon>Desulfofustis</taxon>
    </lineage>
</organism>
<dbReference type="AlphaFoldDB" id="A0A1M5W5U9"/>
<evidence type="ECO:0000256" key="8">
    <source>
        <dbReference type="ARBA" id="ARBA00023306"/>
    </source>
</evidence>
<dbReference type="InterPro" id="IPR013762">
    <property type="entry name" value="Integrase-like_cat_sf"/>
</dbReference>
<dbReference type="CDD" id="cd00798">
    <property type="entry name" value="INT_XerDC_C"/>
    <property type="match status" value="1"/>
</dbReference>
<dbReference type="PANTHER" id="PTHR30349:SF41">
    <property type="entry name" value="INTEGRASE_RECOMBINASE PROTEIN MJ0367-RELATED"/>
    <property type="match status" value="1"/>
</dbReference>
<feature type="active site" evidence="9">
    <location>
        <position position="151"/>
    </location>
</feature>
<evidence type="ECO:0000259" key="11">
    <source>
        <dbReference type="PROSITE" id="PS51900"/>
    </source>
</evidence>
<dbReference type="RefSeq" id="WP_279626283.1">
    <property type="nucleotide sequence ID" value="NZ_FQXS01000011.1"/>
</dbReference>
<dbReference type="Gene3D" id="1.10.150.130">
    <property type="match status" value="1"/>
</dbReference>
<evidence type="ECO:0000259" key="10">
    <source>
        <dbReference type="PROSITE" id="PS51898"/>
    </source>
</evidence>
<dbReference type="InterPro" id="IPR010998">
    <property type="entry name" value="Integrase_recombinase_N"/>
</dbReference>
<proteinExistence type="inferred from homology"/>
<keyword evidence="2 9" id="KW-0963">Cytoplasm</keyword>
<dbReference type="SUPFAM" id="SSF56349">
    <property type="entry name" value="DNA breaking-rejoining enzymes"/>
    <property type="match status" value="1"/>
</dbReference>
<evidence type="ECO:0000256" key="6">
    <source>
        <dbReference type="ARBA" id="ARBA00023125"/>
    </source>
</evidence>
<name>A0A1M5W5U9_9BACT</name>
<feature type="active site" evidence="9">
    <location>
        <position position="278"/>
    </location>
</feature>
<dbReference type="Gene3D" id="1.10.443.10">
    <property type="entry name" value="Intergrase catalytic core"/>
    <property type="match status" value="1"/>
</dbReference>
<dbReference type="GO" id="GO:0006313">
    <property type="term" value="P:DNA transposition"/>
    <property type="evidence" value="ECO:0007669"/>
    <property type="project" value="UniProtKB-UniRule"/>
</dbReference>
<feature type="domain" description="Tyr recombinase" evidence="10">
    <location>
        <begin position="111"/>
        <end position="300"/>
    </location>
</feature>
<evidence type="ECO:0000256" key="2">
    <source>
        <dbReference type="ARBA" id="ARBA00022490"/>
    </source>
</evidence>
<evidence type="ECO:0000256" key="9">
    <source>
        <dbReference type="HAMAP-Rule" id="MF_01808"/>
    </source>
</evidence>
<feature type="active site" description="O-(3'-phospho-DNA)-tyrosine intermediate" evidence="9">
    <location>
        <position position="287"/>
    </location>
</feature>
<dbReference type="InterPro" id="IPR050090">
    <property type="entry name" value="Tyrosine_recombinase_XerCD"/>
</dbReference>
<comment type="similarity">
    <text evidence="9">Belongs to the 'phage' integrase family. XerC subfamily.</text>
</comment>
<dbReference type="PROSITE" id="PS51898">
    <property type="entry name" value="TYR_RECOMBINASE"/>
    <property type="match status" value="1"/>
</dbReference>
<keyword evidence="13" id="KW-1185">Reference proteome</keyword>
<protein>
    <recommendedName>
        <fullName evidence="9">Tyrosine recombinase XerC</fullName>
    </recommendedName>
</protein>
<feature type="domain" description="Core-binding (CB)" evidence="11">
    <location>
        <begin position="7"/>
        <end position="90"/>
    </location>
</feature>
<dbReference type="GO" id="GO:0005737">
    <property type="term" value="C:cytoplasm"/>
    <property type="evidence" value="ECO:0007669"/>
    <property type="project" value="UniProtKB-SubCell"/>
</dbReference>
<dbReference type="InterPro" id="IPR004107">
    <property type="entry name" value="Integrase_SAM-like_N"/>
</dbReference>
<evidence type="ECO:0000256" key="3">
    <source>
        <dbReference type="ARBA" id="ARBA00022618"/>
    </source>
</evidence>
<dbReference type="Pfam" id="PF00589">
    <property type="entry name" value="Phage_integrase"/>
    <property type="match status" value="1"/>
</dbReference>
<dbReference type="NCBIfam" id="NF001399">
    <property type="entry name" value="PRK00283.1"/>
    <property type="match status" value="1"/>
</dbReference>
<feature type="active site" evidence="9">
    <location>
        <position position="252"/>
    </location>
</feature>
<dbReference type="InterPro" id="IPR002104">
    <property type="entry name" value="Integrase_catalytic"/>
</dbReference>
<dbReference type="HAMAP" id="MF_01808">
    <property type="entry name" value="Recomb_XerC_XerD"/>
    <property type="match status" value="1"/>
</dbReference>
<comment type="function">
    <text evidence="9">Site-specific tyrosine recombinase, which acts by catalyzing the cutting and rejoining of the recombining DNA molecules. The XerC-XerD complex is essential to convert dimers of the bacterial chromosome into monomers to permit their segregation at cell division. It also contributes to the segregational stability of plasmids.</text>
</comment>
<keyword evidence="3 9" id="KW-0132">Cell division</keyword>
<feature type="active site" evidence="9">
    <location>
        <position position="175"/>
    </location>
</feature>
<sequence>MPNTAEMKLEEAITLFGNWLESEKGYSPHTVVGYRRDLVEFSAGVADDTAVQVIGAADISRFVASLHGRNNPLSVARKLSSLRSFFRFLQREKIIDSDPVCGIAGPKTGHSIPTFLTVDEVFLLLAAPDRSDRFMSRDRAILEMLYSTGIRVAELVSGSVDDLDFDTEMLRVRGKGNKERLVPVGGPAIEAVRRWLVDRQRLIGSRLEKQRPVDSEALFLNGRGGRLTSRSVERLVSNYALRVGIRQAVTPHALRHSFATHLLEMGADLRCVQELLGHASLSTTQRYTHLTIDRLAEVYDKAHPLGDTTR</sequence>
<comment type="subcellular location">
    <subcellularLocation>
        <location evidence="1 9">Cytoplasm</location>
    </subcellularLocation>
</comment>
<accession>A0A1M5W5U9</accession>
<dbReference type="EMBL" id="FQXS01000011">
    <property type="protein sequence ID" value="SHH82831.1"/>
    <property type="molecule type" value="Genomic_DNA"/>
</dbReference>
<evidence type="ECO:0000256" key="1">
    <source>
        <dbReference type="ARBA" id="ARBA00004496"/>
    </source>
</evidence>
<dbReference type="STRING" id="1121409.SAMN02745124_02089"/>
<dbReference type="Proteomes" id="UP000184139">
    <property type="component" value="Unassembled WGS sequence"/>
</dbReference>
<dbReference type="Pfam" id="PF02899">
    <property type="entry name" value="Phage_int_SAM_1"/>
    <property type="match status" value="1"/>
</dbReference>
<evidence type="ECO:0000256" key="7">
    <source>
        <dbReference type="ARBA" id="ARBA00023172"/>
    </source>
</evidence>
<keyword evidence="7 9" id="KW-0233">DNA recombination</keyword>
<dbReference type="PANTHER" id="PTHR30349">
    <property type="entry name" value="PHAGE INTEGRASE-RELATED"/>
    <property type="match status" value="1"/>
</dbReference>
<evidence type="ECO:0000256" key="5">
    <source>
        <dbReference type="ARBA" id="ARBA00022908"/>
    </source>
</evidence>
<keyword evidence="6 9" id="KW-0238">DNA-binding</keyword>
<dbReference type="InterPro" id="IPR023009">
    <property type="entry name" value="Tyrosine_recombinase_XerC/XerD"/>
</dbReference>
<dbReference type="GO" id="GO:0009037">
    <property type="term" value="F:tyrosine-based site-specific recombinase activity"/>
    <property type="evidence" value="ECO:0007669"/>
    <property type="project" value="UniProtKB-UniRule"/>
</dbReference>
<keyword evidence="4 9" id="KW-0159">Chromosome partition</keyword>
<evidence type="ECO:0000313" key="13">
    <source>
        <dbReference type="Proteomes" id="UP000184139"/>
    </source>
</evidence>
<evidence type="ECO:0000313" key="12">
    <source>
        <dbReference type="EMBL" id="SHH82831.1"/>
    </source>
</evidence>
<dbReference type="GO" id="GO:0051301">
    <property type="term" value="P:cell division"/>
    <property type="evidence" value="ECO:0007669"/>
    <property type="project" value="UniProtKB-KW"/>
</dbReference>
<evidence type="ECO:0000256" key="4">
    <source>
        <dbReference type="ARBA" id="ARBA00022829"/>
    </source>
</evidence>
<dbReference type="GO" id="GO:0003677">
    <property type="term" value="F:DNA binding"/>
    <property type="evidence" value="ECO:0007669"/>
    <property type="project" value="UniProtKB-UniRule"/>
</dbReference>
<dbReference type="GO" id="GO:0007059">
    <property type="term" value="P:chromosome segregation"/>
    <property type="evidence" value="ECO:0007669"/>
    <property type="project" value="UniProtKB-UniRule"/>
</dbReference>
<feature type="active site" evidence="9">
    <location>
        <position position="255"/>
    </location>
</feature>
<dbReference type="InterPro" id="IPR044068">
    <property type="entry name" value="CB"/>
</dbReference>
<keyword evidence="8 9" id="KW-0131">Cell cycle</keyword>
<dbReference type="InterPro" id="IPR011010">
    <property type="entry name" value="DNA_brk_join_enz"/>
</dbReference>
<gene>
    <name evidence="9" type="primary">xerC</name>
    <name evidence="12" type="ORF">SAMN02745124_02089</name>
</gene>
<dbReference type="PROSITE" id="PS51900">
    <property type="entry name" value="CB"/>
    <property type="match status" value="1"/>
</dbReference>